<evidence type="ECO:0000313" key="2">
    <source>
        <dbReference type="Proteomes" id="UP000595074"/>
    </source>
</evidence>
<gene>
    <name evidence="1" type="ORF">IMZ28_06340</name>
</gene>
<keyword evidence="2" id="KW-1185">Reference proteome</keyword>
<dbReference type="EMBL" id="CP063164">
    <property type="protein sequence ID" value="QOR61085.1"/>
    <property type="molecule type" value="Genomic_DNA"/>
</dbReference>
<evidence type="ECO:0000313" key="1">
    <source>
        <dbReference type="EMBL" id="QOR61085.1"/>
    </source>
</evidence>
<name>A0A7M1S0R0_9BACT</name>
<reference evidence="1 2" key="1">
    <citation type="submission" date="2020-10" db="EMBL/GenBank/DDBJ databases">
        <title>The genome of sulfurovum sp.</title>
        <authorList>
            <person name="Xie S."/>
            <person name="Shao Z."/>
            <person name="Jiang L."/>
        </authorList>
    </citation>
    <scope>NUCLEOTIDE SEQUENCE [LARGE SCALE GENOMIC DNA]</scope>
    <source>
        <strain evidence="1 2">ST-419</strain>
    </source>
</reference>
<sequence>MGLKLELLLVLLIAFTSVLTMSIQLSDQKVLDEVFDKELEFTGTTFTEVTIHKREGVAYGTRGTRIAGILTIENLRYSNENIELLLADKGRYEDNRIYLDGNVSLMQKEGFKYYTEHAYYDKSAEVIYVTSPFVAYLNKNVIQGETLQYDTVRKEAFATMLKAVVYTAEK</sequence>
<organism evidence="1 2">
    <name type="scientific">Sulfurovum indicum</name>
    <dbReference type="NCBI Taxonomy" id="2779528"/>
    <lineage>
        <taxon>Bacteria</taxon>
        <taxon>Pseudomonadati</taxon>
        <taxon>Campylobacterota</taxon>
        <taxon>Epsilonproteobacteria</taxon>
        <taxon>Campylobacterales</taxon>
        <taxon>Sulfurovaceae</taxon>
        <taxon>Sulfurovum</taxon>
    </lineage>
</organism>
<accession>A0A7M1S0R0</accession>
<dbReference type="RefSeq" id="WP_197547757.1">
    <property type="nucleotide sequence ID" value="NZ_CP063164.1"/>
</dbReference>
<dbReference type="AlphaFoldDB" id="A0A7M1S0R0"/>
<dbReference type="KEGG" id="sinu:IMZ28_06340"/>
<dbReference type="Proteomes" id="UP000595074">
    <property type="component" value="Chromosome"/>
</dbReference>
<protein>
    <recommendedName>
        <fullName evidence="3">LPS export ABC transporter periplasmic protein LptC</fullName>
    </recommendedName>
</protein>
<proteinExistence type="predicted"/>
<evidence type="ECO:0008006" key="3">
    <source>
        <dbReference type="Google" id="ProtNLM"/>
    </source>
</evidence>